<name>A0A7C4Y4B2_9BACT</name>
<dbReference type="AlphaFoldDB" id="A0A7C4Y4B2"/>
<sequence length="133" mass="14845">MPEINEFMEDILIEPLEDILFHVGRGIAQSQLELDKNSLATQILIDNNKDLSEAGIKATWYHFPEVNAELKMNLSLHGVVEKKEEKVQSVKLKIFSAPMNASYKNTFDYDVAGASTIKVKIVSVPPSIEVKGT</sequence>
<gene>
    <name evidence="1" type="ORF">ENV82_03510</name>
</gene>
<proteinExistence type="predicted"/>
<accession>A0A7C4Y4B2</accession>
<dbReference type="EMBL" id="DTHV01000111">
    <property type="protein sequence ID" value="HGW60480.1"/>
    <property type="molecule type" value="Genomic_DNA"/>
</dbReference>
<reference evidence="1" key="1">
    <citation type="journal article" date="2020" name="mSystems">
        <title>Genome- and Community-Level Interaction Insights into Carbon Utilization and Element Cycling Functions of Hydrothermarchaeota in Hydrothermal Sediment.</title>
        <authorList>
            <person name="Zhou Z."/>
            <person name="Liu Y."/>
            <person name="Xu W."/>
            <person name="Pan J."/>
            <person name="Luo Z.H."/>
            <person name="Li M."/>
        </authorList>
    </citation>
    <scope>NUCLEOTIDE SEQUENCE [LARGE SCALE GENOMIC DNA]</scope>
    <source>
        <strain evidence="1">SpSt-794</strain>
    </source>
</reference>
<evidence type="ECO:0000313" key="1">
    <source>
        <dbReference type="EMBL" id="HGW60480.1"/>
    </source>
</evidence>
<organism evidence="1">
    <name type="scientific">Caldisericum exile</name>
    <dbReference type="NCBI Taxonomy" id="693075"/>
    <lineage>
        <taxon>Bacteria</taxon>
        <taxon>Pseudomonadati</taxon>
        <taxon>Caldisericota/Cryosericota group</taxon>
        <taxon>Caldisericota</taxon>
        <taxon>Caldisericia</taxon>
        <taxon>Caldisericales</taxon>
        <taxon>Caldisericaceae</taxon>
        <taxon>Caldisericum</taxon>
    </lineage>
</organism>
<comment type="caution">
    <text evidence="1">The sequence shown here is derived from an EMBL/GenBank/DDBJ whole genome shotgun (WGS) entry which is preliminary data.</text>
</comment>
<protein>
    <submittedName>
        <fullName evidence="1">Uncharacterized protein</fullName>
    </submittedName>
</protein>